<proteinExistence type="predicted"/>
<dbReference type="RefSeq" id="WP_345482304.1">
    <property type="nucleotide sequence ID" value="NZ_BAABLP010000009.1"/>
</dbReference>
<gene>
    <name evidence="2" type="ORF">GCM10025783_31500</name>
</gene>
<organism evidence="2 3">
    <name type="scientific">Amnibacterium soli</name>
    <dbReference type="NCBI Taxonomy" id="1282736"/>
    <lineage>
        <taxon>Bacteria</taxon>
        <taxon>Bacillati</taxon>
        <taxon>Actinomycetota</taxon>
        <taxon>Actinomycetes</taxon>
        <taxon>Micrococcales</taxon>
        <taxon>Microbacteriaceae</taxon>
        <taxon>Amnibacterium</taxon>
    </lineage>
</organism>
<evidence type="ECO:0000313" key="2">
    <source>
        <dbReference type="EMBL" id="GAA4755907.1"/>
    </source>
</evidence>
<evidence type="ECO:0000313" key="3">
    <source>
        <dbReference type="Proteomes" id="UP001500121"/>
    </source>
</evidence>
<feature type="domain" description="Polysaccharide pyruvyl transferase" evidence="1">
    <location>
        <begin position="30"/>
        <end position="304"/>
    </location>
</feature>
<reference evidence="3" key="1">
    <citation type="journal article" date="2019" name="Int. J. Syst. Evol. Microbiol.">
        <title>The Global Catalogue of Microorganisms (GCM) 10K type strain sequencing project: providing services to taxonomists for standard genome sequencing and annotation.</title>
        <authorList>
            <consortium name="The Broad Institute Genomics Platform"/>
            <consortium name="The Broad Institute Genome Sequencing Center for Infectious Disease"/>
            <person name="Wu L."/>
            <person name="Ma J."/>
        </authorList>
    </citation>
    <scope>NUCLEOTIDE SEQUENCE [LARGE SCALE GENOMIC DNA]</scope>
    <source>
        <strain evidence="3">JCM 19015</strain>
    </source>
</reference>
<dbReference type="Pfam" id="PF04230">
    <property type="entry name" value="PS_pyruv_trans"/>
    <property type="match status" value="1"/>
</dbReference>
<keyword evidence="3" id="KW-1185">Reference proteome</keyword>
<evidence type="ECO:0000259" key="1">
    <source>
        <dbReference type="Pfam" id="PF04230"/>
    </source>
</evidence>
<name>A0ABP8ZG57_9MICO</name>
<dbReference type="EMBL" id="BAABLP010000009">
    <property type="protein sequence ID" value="GAA4755907.1"/>
    <property type="molecule type" value="Genomic_DNA"/>
</dbReference>
<accession>A0ABP8ZG57</accession>
<protein>
    <recommendedName>
        <fullName evidence="1">Polysaccharide pyruvyl transferase domain-containing protein</fullName>
    </recommendedName>
</protein>
<dbReference type="Proteomes" id="UP001500121">
    <property type="component" value="Unassembled WGS sequence"/>
</dbReference>
<comment type="caution">
    <text evidence="2">The sequence shown here is derived from an EMBL/GenBank/DDBJ whole genome shotgun (WGS) entry which is preliminary data.</text>
</comment>
<dbReference type="InterPro" id="IPR007345">
    <property type="entry name" value="Polysacch_pyruvyl_Trfase"/>
</dbReference>
<sequence length="416" mass="46154">MPRILLRAHKDPFRVASPRAVYKKNLIGENVGNLLFSSASYKLLQTSGTEIEVGSLKGGKAEADRINATVDHVVIPLANAFRPSYAATLDRMSETIEALNVPVTVLGVGAQMRMDGKVDRLDVVRDSVVRFVKAVLDKSPSIGVRGEFTDSYLRGLGFTDVDVIGCPSVFLHGPGLRIDKKVPALTTESRISLNLSPYVPGLGPVVERHTARYPKLRYAAQHRDALGMLLDPYHRSKEFKTDQLVLPTHHEHPLVRDNRTSFFVDPEPWMRYLAGFDYSFGTRIHGNIAALLAGTPATVLAHDSRTLELVRFYDIPHRTMKQVTPETDAAELYAEADFTAFNERHAERFDLFADFLGAHGLRHVYEPGEDPTRFDRRVDAIRWPGDAGAGPRAVKVATRLAGALAPRFRRARVVAA</sequence>